<dbReference type="Proteomes" id="UP000249829">
    <property type="component" value="Unassembled WGS sequence"/>
</dbReference>
<dbReference type="AlphaFoldDB" id="A0A2V5H2E6"/>
<keyword evidence="1" id="KW-0472">Membrane</keyword>
<evidence type="ECO:0000313" key="2">
    <source>
        <dbReference type="EMBL" id="PYI17771.1"/>
    </source>
</evidence>
<sequence length="54" mass="6094">MRIRAFLEGGRGRINAYVGVPILNSAQVLFLLGLIRSRKSVSDPIRTQRKKRAN</sequence>
<keyword evidence="1" id="KW-1133">Transmembrane helix</keyword>
<reference evidence="2 3" key="1">
    <citation type="submission" date="2018-02" db="EMBL/GenBank/DDBJ databases">
        <title>The genomes of Aspergillus section Nigri reveals drivers in fungal speciation.</title>
        <authorList>
            <consortium name="DOE Joint Genome Institute"/>
            <person name="Vesth T.C."/>
            <person name="Nybo J."/>
            <person name="Theobald S."/>
            <person name="Brandl J."/>
            <person name="Frisvad J.C."/>
            <person name="Nielsen K.F."/>
            <person name="Lyhne E.K."/>
            <person name="Kogle M.E."/>
            <person name="Kuo A."/>
            <person name="Riley R."/>
            <person name="Clum A."/>
            <person name="Nolan M."/>
            <person name="Lipzen A."/>
            <person name="Salamov A."/>
            <person name="Henrissat B."/>
            <person name="Wiebenga A."/>
            <person name="De vries R.P."/>
            <person name="Grigoriev I.V."/>
            <person name="Mortensen U.H."/>
            <person name="Andersen M.R."/>
            <person name="Baker S.E."/>
        </authorList>
    </citation>
    <scope>NUCLEOTIDE SEQUENCE [LARGE SCALE GENOMIC DNA]</scope>
    <source>
        <strain evidence="2 3">CBS 115571</strain>
    </source>
</reference>
<protein>
    <submittedName>
        <fullName evidence="2">Uncharacterized protein</fullName>
    </submittedName>
</protein>
<organism evidence="2 3">
    <name type="scientific">Aspergillus violaceofuscus (strain CBS 115571)</name>
    <dbReference type="NCBI Taxonomy" id="1450538"/>
    <lineage>
        <taxon>Eukaryota</taxon>
        <taxon>Fungi</taxon>
        <taxon>Dikarya</taxon>
        <taxon>Ascomycota</taxon>
        <taxon>Pezizomycotina</taxon>
        <taxon>Eurotiomycetes</taxon>
        <taxon>Eurotiomycetidae</taxon>
        <taxon>Eurotiales</taxon>
        <taxon>Aspergillaceae</taxon>
        <taxon>Aspergillus</taxon>
    </lineage>
</organism>
<accession>A0A2V5H2E6</accession>
<feature type="transmembrane region" description="Helical" evidence="1">
    <location>
        <begin position="14"/>
        <end position="35"/>
    </location>
</feature>
<evidence type="ECO:0000313" key="3">
    <source>
        <dbReference type="Proteomes" id="UP000249829"/>
    </source>
</evidence>
<evidence type="ECO:0000256" key="1">
    <source>
        <dbReference type="SAM" id="Phobius"/>
    </source>
</evidence>
<keyword evidence="3" id="KW-1185">Reference proteome</keyword>
<name>A0A2V5H2E6_ASPV1</name>
<proteinExistence type="predicted"/>
<keyword evidence="1" id="KW-0812">Transmembrane</keyword>
<dbReference type="EMBL" id="KZ825151">
    <property type="protein sequence ID" value="PYI17771.1"/>
    <property type="molecule type" value="Genomic_DNA"/>
</dbReference>
<gene>
    <name evidence="2" type="ORF">BO99DRAFT_403977</name>
</gene>